<protein>
    <recommendedName>
        <fullName evidence="4">Lipoprotein</fullName>
    </recommendedName>
</protein>
<proteinExistence type="predicted"/>
<reference evidence="2" key="1">
    <citation type="submission" date="2021-08" db="EMBL/GenBank/DDBJ databases">
        <authorList>
            <person name="Stevens D.C."/>
        </authorList>
    </citation>
    <scope>NUCLEOTIDE SEQUENCE</scope>
    <source>
        <strain evidence="2">DSM 53165</strain>
    </source>
</reference>
<feature type="chain" id="PRO_5045325142" description="Lipoprotein" evidence="1">
    <location>
        <begin position="21"/>
        <end position="203"/>
    </location>
</feature>
<keyword evidence="1" id="KW-0732">Signal</keyword>
<dbReference type="EMBL" id="JAIRAU010000043">
    <property type="protein sequence ID" value="MBZ5713694.1"/>
    <property type="molecule type" value="Genomic_DNA"/>
</dbReference>
<name>A0ABS7TZS0_9BACT</name>
<keyword evidence="3" id="KW-1185">Reference proteome</keyword>
<dbReference type="Proteomes" id="UP001139031">
    <property type="component" value="Unassembled WGS sequence"/>
</dbReference>
<evidence type="ECO:0000313" key="3">
    <source>
        <dbReference type="Proteomes" id="UP001139031"/>
    </source>
</evidence>
<gene>
    <name evidence="2" type="ORF">K7C98_31075</name>
</gene>
<evidence type="ECO:0000313" key="2">
    <source>
        <dbReference type="EMBL" id="MBZ5713694.1"/>
    </source>
</evidence>
<evidence type="ECO:0008006" key="4">
    <source>
        <dbReference type="Google" id="ProtNLM"/>
    </source>
</evidence>
<feature type="signal peptide" evidence="1">
    <location>
        <begin position="1"/>
        <end position="20"/>
    </location>
</feature>
<sequence length="203" mass="20653">MHHTVAVASLFLSLAAPPSAESAAAAVPPATVEDFVASLQAPVALDRVDVNVAAGDLEIAFDLREVGHVSVAVYTEDEDAGRGLVTVGDAIVAEVGFVDGAVAWQTSDLSILTPPQLRAVAASIVQVWHEDVVTEALSAATVDGRDLKCTVAGGIAGATASILVSGTCGVITKMLKYCGTAGTAAFWKVSGYISDKCNGAQDK</sequence>
<evidence type="ECO:0000256" key="1">
    <source>
        <dbReference type="SAM" id="SignalP"/>
    </source>
</evidence>
<comment type="caution">
    <text evidence="2">The sequence shown here is derived from an EMBL/GenBank/DDBJ whole genome shotgun (WGS) entry which is preliminary data.</text>
</comment>
<accession>A0ABS7TZS0</accession>
<dbReference type="RefSeq" id="WP_224195427.1">
    <property type="nucleotide sequence ID" value="NZ_JAIRAU010000043.1"/>
</dbReference>
<organism evidence="2 3">
    <name type="scientific">Nannocystis pusilla</name>
    <dbReference type="NCBI Taxonomy" id="889268"/>
    <lineage>
        <taxon>Bacteria</taxon>
        <taxon>Pseudomonadati</taxon>
        <taxon>Myxococcota</taxon>
        <taxon>Polyangia</taxon>
        <taxon>Nannocystales</taxon>
        <taxon>Nannocystaceae</taxon>
        <taxon>Nannocystis</taxon>
    </lineage>
</organism>